<dbReference type="Pfam" id="PF00395">
    <property type="entry name" value="SLH"/>
    <property type="match status" value="3"/>
</dbReference>
<dbReference type="EMBL" id="BMFT01000001">
    <property type="protein sequence ID" value="GGH10441.1"/>
    <property type="molecule type" value="Genomic_DNA"/>
</dbReference>
<keyword evidence="2" id="KW-0472">Membrane</keyword>
<dbReference type="PROSITE" id="PS51272">
    <property type="entry name" value="SLH"/>
    <property type="match status" value="3"/>
</dbReference>
<feature type="transmembrane region" description="Helical" evidence="2">
    <location>
        <begin position="41"/>
        <end position="59"/>
    </location>
</feature>
<feature type="domain" description="SLH" evidence="3">
    <location>
        <begin position="461"/>
        <end position="524"/>
    </location>
</feature>
<protein>
    <recommendedName>
        <fullName evidence="3">SLH domain-containing protein</fullName>
    </recommendedName>
</protein>
<accession>A0ABQ1Y3L1</accession>
<dbReference type="InterPro" id="IPR051465">
    <property type="entry name" value="Cell_Envelope_Struct_Comp"/>
</dbReference>
<dbReference type="PANTHER" id="PTHR43308:SF5">
    <property type="entry name" value="S-LAYER PROTEIN _ PEPTIDOGLYCAN ENDO-BETA-N-ACETYLGLUCOSAMINIDASE"/>
    <property type="match status" value="1"/>
</dbReference>
<evidence type="ECO:0000313" key="5">
    <source>
        <dbReference type="Proteomes" id="UP000659344"/>
    </source>
</evidence>
<reference evidence="5" key="1">
    <citation type="journal article" date="2019" name="Int. J. Syst. Evol. Microbiol.">
        <title>The Global Catalogue of Microorganisms (GCM) 10K type strain sequencing project: providing services to taxonomists for standard genome sequencing and annotation.</title>
        <authorList>
            <consortium name="The Broad Institute Genomics Platform"/>
            <consortium name="The Broad Institute Genome Sequencing Center for Infectious Disease"/>
            <person name="Wu L."/>
            <person name="Ma J."/>
        </authorList>
    </citation>
    <scope>NUCLEOTIDE SEQUENCE [LARGE SCALE GENOMIC DNA]</scope>
    <source>
        <strain evidence="5">CGMCC 1.12769</strain>
    </source>
</reference>
<dbReference type="Pfam" id="PF00963">
    <property type="entry name" value="Cohesin"/>
    <property type="match status" value="1"/>
</dbReference>
<dbReference type="InterPro" id="IPR008965">
    <property type="entry name" value="CBM2/CBM3_carb-bd_dom_sf"/>
</dbReference>
<dbReference type="CDD" id="cd08547">
    <property type="entry name" value="Type_II_cohesin"/>
    <property type="match status" value="1"/>
</dbReference>
<comment type="caution">
    <text evidence="4">The sequence shown here is derived from an EMBL/GenBank/DDBJ whole genome shotgun (WGS) entry which is preliminary data.</text>
</comment>
<evidence type="ECO:0000256" key="2">
    <source>
        <dbReference type="SAM" id="Phobius"/>
    </source>
</evidence>
<name>A0ABQ1Y3L1_9BACL</name>
<gene>
    <name evidence="4" type="ORF">GCM10008013_01870</name>
</gene>
<sequence length="586" mass="64666">MEFIAFWSILYVHIWFITVILQHENSMFDSKKGDVRMKKMMFALCLILLSSSLFTFGSTNVKAATGSQITLSSNSNSVRVGDTVKVQVNGEQFTDLFGAEVTLTYEPQALQVLEVKEGDAYDDFGAYVNHVDMGELYIPLVRKQLLVNQQSTVRLVEITFRALKEKDTVVEVTRVKAVSSERLTNTQGYKDLKVLTSDLGAGLTIKIAKQIDKAPDSGSGSGQTGSNIAPSPSKNMKQETDALLQEKDPLRAAGKLQSLLNGLNSEPNSADKDVLLKTAGTILDGISQVPVTKEGSGTNETYVITSDDVNTRNALIQGIKESLSKLNMKLPEIEQTNLRAFMGYSLDGRDVNKLGVYRLNEDTGAWEYIWGAIHQAQTNEFTIGVQQAGTYRVMEFIKKYEDTTEIYAEARYATEVLTAKHILNGTSESIFSPSKQVTRAEFASMIVRALLQDQVVTSSGGGATYSDVRTNEWYYGYVETLQQLQIINGFGDGTFRPNDPVTREQMVVIVMKALESLGLAPADNMQTTGEQFEDDQAISGWAKESVISARGMNIVSGTGQNQFVPKQSSNRADTAVFIWKMLQYAK</sequence>
<feature type="region of interest" description="Disordered" evidence="1">
    <location>
        <begin position="213"/>
        <end position="240"/>
    </location>
</feature>
<keyword evidence="2" id="KW-1133">Transmembrane helix</keyword>
<evidence type="ECO:0000259" key="3">
    <source>
        <dbReference type="PROSITE" id="PS51272"/>
    </source>
</evidence>
<feature type="compositionally biased region" description="Polar residues" evidence="1">
    <location>
        <begin position="224"/>
        <end position="235"/>
    </location>
</feature>
<dbReference type="SUPFAM" id="SSF49384">
    <property type="entry name" value="Carbohydrate-binding domain"/>
    <property type="match status" value="1"/>
</dbReference>
<dbReference type="PANTHER" id="PTHR43308">
    <property type="entry name" value="OUTER MEMBRANE PROTEIN ALPHA-RELATED"/>
    <property type="match status" value="1"/>
</dbReference>
<dbReference type="InterPro" id="IPR001119">
    <property type="entry name" value="SLH_dom"/>
</dbReference>
<evidence type="ECO:0000313" key="4">
    <source>
        <dbReference type="EMBL" id="GGH10441.1"/>
    </source>
</evidence>
<feature type="transmembrane region" description="Helical" evidence="2">
    <location>
        <begin position="6"/>
        <end position="21"/>
    </location>
</feature>
<keyword evidence="2" id="KW-0812">Transmembrane</keyword>
<feature type="domain" description="SLH" evidence="3">
    <location>
        <begin position="529"/>
        <end position="586"/>
    </location>
</feature>
<organism evidence="4 5">
    <name type="scientific">Paenibacillus segetis</name>
    <dbReference type="NCBI Taxonomy" id="1325360"/>
    <lineage>
        <taxon>Bacteria</taxon>
        <taxon>Bacillati</taxon>
        <taxon>Bacillota</taxon>
        <taxon>Bacilli</taxon>
        <taxon>Bacillales</taxon>
        <taxon>Paenibacillaceae</taxon>
        <taxon>Paenibacillus</taxon>
    </lineage>
</organism>
<dbReference type="Proteomes" id="UP000659344">
    <property type="component" value="Unassembled WGS sequence"/>
</dbReference>
<evidence type="ECO:0000256" key="1">
    <source>
        <dbReference type="SAM" id="MobiDB-lite"/>
    </source>
</evidence>
<feature type="domain" description="SLH" evidence="3">
    <location>
        <begin position="397"/>
        <end position="460"/>
    </location>
</feature>
<dbReference type="InterPro" id="IPR002102">
    <property type="entry name" value="Cohesin_dom"/>
</dbReference>
<keyword evidence="5" id="KW-1185">Reference proteome</keyword>
<dbReference type="Gene3D" id="2.60.40.680">
    <property type="match status" value="1"/>
</dbReference>
<proteinExistence type="predicted"/>